<reference evidence="3" key="1">
    <citation type="submission" date="2013-11" db="EMBL/GenBank/DDBJ databases">
        <authorList>
            <person name="Hoang H.T."/>
            <person name="Killian M.L."/>
            <person name="Madson D.M."/>
            <person name="Arruda P.H.E."/>
            <person name="Sun D."/>
            <person name="Schwartz K.J."/>
            <person name="Yoon K."/>
        </authorList>
    </citation>
    <scope>NUCLEOTIDE SEQUENCE [LARGE SCALE GENOMIC DNA]</scope>
    <source>
        <strain evidence="3">CDK2</strain>
    </source>
</reference>
<dbReference type="Proteomes" id="UP000050535">
    <property type="component" value="Unassembled WGS sequence"/>
</dbReference>
<proteinExistence type="predicted"/>
<dbReference type="RefSeq" id="WP_189319164.1">
    <property type="nucleotide sequence ID" value="NZ_LGUC01000001.1"/>
</dbReference>
<dbReference type="PATRIC" id="fig|699431.3.peg.2932"/>
<sequence length="48" mass="6055">MRDESEIREQYEFLQEQLDSEEMNHESVREMFTYYKRALGWVLEEEHI</sequence>
<accession>A0A0P7HY67</accession>
<dbReference type="EMBL" id="LGUC01000001">
    <property type="protein sequence ID" value="KPN32113.1"/>
    <property type="molecule type" value="Genomic_DNA"/>
</dbReference>
<dbReference type="STRING" id="699431.SY89_02873"/>
<gene>
    <name evidence="2" type="ORF">SY89_02873</name>
</gene>
<keyword evidence="3" id="KW-1185">Reference proteome</keyword>
<name>A0A0P7HY67_9EURY</name>
<evidence type="ECO:0000256" key="1">
    <source>
        <dbReference type="SAM" id="Coils"/>
    </source>
</evidence>
<comment type="caution">
    <text evidence="2">The sequence shown here is derived from an EMBL/GenBank/DDBJ whole genome shotgun (WGS) entry which is preliminary data.</text>
</comment>
<dbReference type="OrthoDB" id="190451at2157"/>
<organism evidence="2 3">
    <name type="scientific">Halolamina pelagica</name>
    <dbReference type="NCBI Taxonomy" id="699431"/>
    <lineage>
        <taxon>Archaea</taxon>
        <taxon>Methanobacteriati</taxon>
        <taxon>Methanobacteriota</taxon>
        <taxon>Stenosarchaea group</taxon>
        <taxon>Halobacteria</taxon>
        <taxon>Halobacteriales</taxon>
        <taxon>Haloferacaceae</taxon>
    </lineage>
</organism>
<dbReference type="AlphaFoldDB" id="A0A0P7HY67"/>
<keyword evidence="1" id="KW-0175">Coiled coil</keyword>
<protein>
    <submittedName>
        <fullName evidence="2">Uncharacterized protein</fullName>
    </submittedName>
</protein>
<evidence type="ECO:0000313" key="3">
    <source>
        <dbReference type="Proteomes" id="UP000050535"/>
    </source>
</evidence>
<feature type="coiled-coil region" evidence="1">
    <location>
        <begin position="4"/>
        <end position="31"/>
    </location>
</feature>
<evidence type="ECO:0000313" key="2">
    <source>
        <dbReference type="EMBL" id="KPN32113.1"/>
    </source>
</evidence>